<dbReference type="AlphaFoldDB" id="A0A538UCE3"/>
<reference evidence="2 3" key="1">
    <citation type="journal article" date="2019" name="Nat. Microbiol.">
        <title>Mediterranean grassland soil C-N compound turnover is dependent on rainfall and depth, and is mediated by genomically divergent microorganisms.</title>
        <authorList>
            <person name="Diamond S."/>
            <person name="Andeer P.F."/>
            <person name="Li Z."/>
            <person name="Crits-Christoph A."/>
            <person name="Burstein D."/>
            <person name="Anantharaman K."/>
            <person name="Lane K.R."/>
            <person name="Thomas B.C."/>
            <person name="Pan C."/>
            <person name="Northen T.R."/>
            <person name="Banfield J.F."/>
        </authorList>
    </citation>
    <scope>NUCLEOTIDE SEQUENCE [LARGE SCALE GENOMIC DNA]</scope>
    <source>
        <strain evidence="2">WS_11</strain>
    </source>
</reference>
<comment type="caution">
    <text evidence="2">The sequence shown here is derived from an EMBL/GenBank/DDBJ whole genome shotgun (WGS) entry which is preliminary data.</text>
</comment>
<evidence type="ECO:0000259" key="1">
    <source>
        <dbReference type="Pfam" id="PF13399"/>
    </source>
</evidence>
<dbReference type="InterPro" id="IPR027381">
    <property type="entry name" value="LytR/CpsA/Psr_C"/>
</dbReference>
<dbReference type="Gene3D" id="3.30.70.2390">
    <property type="match status" value="1"/>
</dbReference>
<proteinExistence type="predicted"/>
<dbReference type="PANTHER" id="PTHR33392">
    <property type="entry name" value="POLYISOPRENYL-TEICHOIC ACID--PEPTIDOGLYCAN TEICHOIC ACID TRANSFERASE TAGU"/>
    <property type="match status" value="1"/>
</dbReference>
<name>A0A538UCE3_UNCEI</name>
<evidence type="ECO:0000313" key="3">
    <source>
        <dbReference type="Proteomes" id="UP000319771"/>
    </source>
</evidence>
<organism evidence="2 3">
    <name type="scientific">Eiseniibacteriota bacterium</name>
    <dbReference type="NCBI Taxonomy" id="2212470"/>
    <lineage>
        <taxon>Bacteria</taxon>
        <taxon>Candidatus Eiseniibacteriota</taxon>
    </lineage>
</organism>
<dbReference type="Proteomes" id="UP000319771">
    <property type="component" value="Unassembled WGS sequence"/>
</dbReference>
<dbReference type="EMBL" id="VBPB01000059">
    <property type="protein sequence ID" value="TMQ73565.1"/>
    <property type="molecule type" value="Genomic_DNA"/>
</dbReference>
<evidence type="ECO:0000313" key="2">
    <source>
        <dbReference type="EMBL" id="TMQ73565.1"/>
    </source>
</evidence>
<dbReference type="Pfam" id="PF13399">
    <property type="entry name" value="LytR_C"/>
    <property type="match status" value="1"/>
</dbReference>
<sequence length="148" mass="15699">MARRAKGGVAGRIALAGLALLVAALVVSWAYAAFWPKTGPASRMTMVGTPARRVIRVQVLNGSGEGGIGSRVASFLRQGGFQVVEVRNADRDDYFATMVVARRGDPVSARAVAHYLGGPPVIRQAWNSDVADVTVVLGSDRSRLHLDD</sequence>
<feature type="domain" description="LytR/CpsA/Psr regulator C-terminal" evidence="1">
    <location>
        <begin position="55"/>
        <end position="140"/>
    </location>
</feature>
<accession>A0A538UCE3</accession>
<protein>
    <submittedName>
        <fullName evidence="2">LytR family transcriptional regulator</fullName>
    </submittedName>
</protein>
<gene>
    <name evidence="2" type="ORF">E6K81_04040</name>
</gene>
<dbReference type="PANTHER" id="PTHR33392:SF6">
    <property type="entry name" value="POLYISOPRENYL-TEICHOIC ACID--PEPTIDOGLYCAN TEICHOIC ACID TRANSFERASE TAGU"/>
    <property type="match status" value="1"/>
</dbReference>
<dbReference type="InterPro" id="IPR050922">
    <property type="entry name" value="LytR/CpsA/Psr_CW_biosynth"/>
</dbReference>